<dbReference type="AlphaFoldDB" id="A0AAD8FGZ2"/>
<accession>A0AAD8FGZ2</accession>
<protein>
    <submittedName>
        <fullName evidence="1">Uncharacterized protein</fullName>
    </submittedName>
</protein>
<organism evidence="1 2">
    <name type="scientific">Biomphalaria pfeifferi</name>
    <name type="common">Bloodfluke planorb</name>
    <name type="synonym">Freshwater snail</name>
    <dbReference type="NCBI Taxonomy" id="112525"/>
    <lineage>
        <taxon>Eukaryota</taxon>
        <taxon>Metazoa</taxon>
        <taxon>Spiralia</taxon>
        <taxon>Lophotrochozoa</taxon>
        <taxon>Mollusca</taxon>
        <taxon>Gastropoda</taxon>
        <taxon>Heterobranchia</taxon>
        <taxon>Euthyneura</taxon>
        <taxon>Panpulmonata</taxon>
        <taxon>Hygrophila</taxon>
        <taxon>Lymnaeoidea</taxon>
        <taxon>Planorbidae</taxon>
        <taxon>Biomphalaria</taxon>
    </lineage>
</organism>
<name>A0AAD8FGZ2_BIOPF</name>
<sequence length="385" mass="44403">MWNALFDYLEVTENEHNYYLSLLEIYTPSYEPPKGTGAFLQPPRCFASSIGDCRISKYKDLCSSFTSYVRDENRLVYDNVYCAQCAGLNDTSLLMPVSFVGSGPRPKISMSSSVTYDIVTFQTEDTSARQSWHILECVLDQESRNHLKCRITACNSVYYKFDHGQCLQLSVFSVAFFNLGVTPLSEEQHMISAYITCLLKYYAEFILVGEWRPAQIFYYPQIYFLSNFLFYPSADSIGIFEMFVNRFNFYRLISISKLLKINLGRNKDKSRANKSLKDFEDMYVDTEYQELLVSGSLEKVSANLVNEYNTTTVCACTISLVMAEIISFQSSQICNYTCFKTPVYAGPVLYDTICPLNDVLRLNAFKRLQTDICTIFLFPFFWFVR</sequence>
<comment type="caution">
    <text evidence="1">The sequence shown here is derived from an EMBL/GenBank/DDBJ whole genome shotgun (WGS) entry which is preliminary data.</text>
</comment>
<evidence type="ECO:0000313" key="2">
    <source>
        <dbReference type="Proteomes" id="UP001233172"/>
    </source>
</evidence>
<dbReference type="Proteomes" id="UP001233172">
    <property type="component" value="Unassembled WGS sequence"/>
</dbReference>
<proteinExistence type="predicted"/>
<reference evidence="1" key="1">
    <citation type="journal article" date="2023" name="PLoS Negl. Trop. Dis.">
        <title>A genome sequence for Biomphalaria pfeifferi, the major vector snail for the human-infecting parasite Schistosoma mansoni.</title>
        <authorList>
            <person name="Bu L."/>
            <person name="Lu L."/>
            <person name="Laidemitt M.R."/>
            <person name="Zhang S.M."/>
            <person name="Mutuku M."/>
            <person name="Mkoji G."/>
            <person name="Steinauer M."/>
            <person name="Loker E.S."/>
        </authorList>
    </citation>
    <scope>NUCLEOTIDE SEQUENCE</scope>
    <source>
        <strain evidence="1">KasaAsao</strain>
    </source>
</reference>
<reference evidence="1" key="2">
    <citation type="submission" date="2023-04" db="EMBL/GenBank/DDBJ databases">
        <authorList>
            <person name="Bu L."/>
            <person name="Lu L."/>
            <person name="Laidemitt M.R."/>
            <person name="Zhang S.M."/>
            <person name="Mutuku M."/>
            <person name="Mkoji G."/>
            <person name="Steinauer M."/>
            <person name="Loker E.S."/>
        </authorList>
    </citation>
    <scope>NUCLEOTIDE SEQUENCE</scope>
    <source>
        <strain evidence="1">KasaAsao</strain>
        <tissue evidence="1">Whole Snail</tissue>
    </source>
</reference>
<gene>
    <name evidence="1" type="ORF">Bpfe_007771</name>
</gene>
<dbReference type="EMBL" id="JASAOG010000023">
    <property type="protein sequence ID" value="KAK0063051.1"/>
    <property type="molecule type" value="Genomic_DNA"/>
</dbReference>
<evidence type="ECO:0000313" key="1">
    <source>
        <dbReference type="EMBL" id="KAK0063051.1"/>
    </source>
</evidence>
<keyword evidence="2" id="KW-1185">Reference proteome</keyword>